<evidence type="ECO:0000313" key="9">
    <source>
        <dbReference type="EMBL" id="TNU76456.1"/>
    </source>
</evidence>
<evidence type="ECO:0000256" key="4">
    <source>
        <dbReference type="ARBA" id="ARBA00022801"/>
    </source>
</evidence>
<dbReference type="EMBL" id="VENP01000007">
    <property type="protein sequence ID" value="TNU76456.1"/>
    <property type="molecule type" value="Genomic_DNA"/>
</dbReference>
<dbReference type="InterPro" id="IPR006103">
    <property type="entry name" value="Glyco_hydro_2_cat"/>
</dbReference>
<dbReference type="Gene3D" id="3.20.20.80">
    <property type="entry name" value="Glycosidases"/>
    <property type="match status" value="1"/>
</dbReference>
<protein>
    <recommendedName>
        <fullName evidence="3">beta-galactosidase</fullName>
        <ecNumber evidence="3">3.2.1.23</ecNumber>
    </recommendedName>
    <alternativeName>
        <fullName evidence="6">Lactase</fullName>
    </alternativeName>
</protein>
<dbReference type="InterPro" id="IPR004199">
    <property type="entry name" value="B-gal_small/dom_5"/>
</dbReference>
<feature type="compositionally biased region" description="Low complexity" evidence="7">
    <location>
        <begin position="71"/>
        <end position="85"/>
    </location>
</feature>
<evidence type="ECO:0000256" key="5">
    <source>
        <dbReference type="ARBA" id="ARBA00023295"/>
    </source>
</evidence>
<dbReference type="InterPro" id="IPR008979">
    <property type="entry name" value="Galactose-bd-like_sf"/>
</dbReference>
<feature type="region of interest" description="Disordered" evidence="7">
    <location>
        <begin position="59"/>
        <end position="85"/>
    </location>
</feature>
<dbReference type="InterPro" id="IPR006101">
    <property type="entry name" value="Glyco_hydro_2"/>
</dbReference>
<evidence type="ECO:0000256" key="2">
    <source>
        <dbReference type="ARBA" id="ARBA00007401"/>
    </source>
</evidence>
<dbReference type="AlphaFoldDB" id="A0A5C5BEY0"/>
<dbReference type="EC" id="3.2.1.23" evidence="3"/>
<dbReference type="SUPFAM" id="SSF51445">
    <property type="entry name" value="(Trans)glycosidases"/>
    <property type="match status" value="1"/>
</dbReference>
<dbReference type="Gene3D" id="2.60.40.10">
    <property type="entry name" value="Immunoglobulins"/>
    <property type="match status" value="2"/>
</dbReference>
<dbReference type="PANTHER" id="PTHR46323">
    <property type="entry name" value="BETA-GALACTOSIDASE"/>
    <property type="match status" value="1"/>
</dbReference>
<evidence type="ECO:0000256" key="3">
    <source>
        <dbReference type="ARBA" id="ARBA00012756"/>
    </source>
</evidence>
<dbReference type="SMART" id="SM01038">
    <property type="entry name" value="Bgal_small_N"/>
    <property type="match status" value="1"/>
</dbReference>
<dbReference type="GO" id="GO:0005990">
    <property type="term" value="P:lactose catabolic process"/>
    <property type="evidence" value="ECO:0007669"/>
    <property type="project" value="TreeGrafter"/>
</dbReference>
<feature type="domain" description="Beta galactosidase small chain/" evidence="8">
    <location>
        <begin position="761"/>
        <end position="1041"/>
    </location>
</feature>
<dbReference type="InterPro" id="IPR011013">
    <property type="entry name" value="Gal_mutarotase_sf_dom"/>
</dbReference>
<organism evidence="9 10">
    <name type="scientific">Miniimonas arenae</name>
    <dbReference type="NCBI Taxonomy" id="676201"/>
    <lineage>
        <taxon>Bacteria</taxon>
        <taxon>Bacillati</taxon>
        <taxon>Actinomycetota</taxon>
        <taxon>Actinomycetes</taxon>
        <taxon>Micrococcales</taxon>
        <taxon>Beutenbergiaceae</taxon>
        <taxon>Miniimonas</taxon>
    </lineage>
</organism>
<dbReference type="GO" id="GO:0004565">
    <property type="term" value="F:beta-galactosidase activity"/>
    <property type="evidence" value="ECO:0007669"/>
    <property type="project" value="UniProtKB-EC"/>
</dbReference>
<evidence type="ECO:0000256" key="6">
    <source>
        <dbReference type="ARBA" id="ARBA00032230"/>
    </source>
</evidence>
<dbReference type="PRINTS" id="PR00132">
    <property type="entry name" value="GLHYDRLASE2"/>
</dbReference>
<dbReference type="Gene3D" id="2.70.98.10">
    <property type="match status" value="1"/>
</dbReference>
<evidence type="ECO:0000256" key="1">
    <source>
        <dbReference type="ARBA" id="ARBA00001412"/>
    </source>
</evidence>
<dbReference type="PANTHER" id="PTHR46323:SF2">
    <property type="entry name" value="BETA-GALACTOSIDASE"/>
    <property type="match status" value="1"/>
</dbReference>
<dbReference type="GO" id="GO:0030246">
    <property type="term" value="F:carbohydrate binding"/>
    <property type="evidence" value="ECO:0007669"/>
    <property type="project" value="InterPro"/>
</dbReference>
<dbReference type="Gene3D" id="2.60.120.260">
    <property type="entry name" value="Galactose-binding domain-like"/>
    <property type="match status" value="1"/>
</dbReference>
<sequence length="1044" mass="112073">MPELAAGTGSAHVPAALDGVTHETVAPPVGIRPARFRPPTGASSAETVSLDGDWRFRLFPGAETGADPADDGSSSSNSSPASDPWDILTVPGHWQLAGAPDAWPYGKPAYTNVLYPIPLDPPRVPRDNPTGEYRRTFDVPESWLAEGRVVLRFEGVDSWFTVAVNGTPLAVSHGSRLPTEIDVTEHVRAGANLLAVRVTQWSAFTYVEDQDQWWLSGIFRSVSLEHRPVGGIEHVRVSAEYDHTSGEGTLRVDVTGPDGEPAPGARVTVAELGIEVGAGEEVTLAVDPWSAEVPRLYDASVTTDAETVALRIGFRTVSIVDGVFLVNGAPVKLKGVNRHEFEPTAGRTVSPEQMRQDVLLMKRHHVNAVRTSHYPPHPHFLDLCDEYGLYVVDENDLETHGFIAAGWRGNPTDDPAWTDVLVDRVTRMVHRDAHHASIILWSLGNEAGEGRNLAAMSAAIRALDPSRPIHYEGDWSSEHVDVYSRMYASTQEVALIGRGEEDALADGELDARRRGLPFMQCEYVHAMGNGPGGFTDYDDLFDAHPRLMGGFVWEWKDHGISRREDLDAGTGETFYGYGGDFGETFHDGTFIADGLLLPDRTPSPGMVEMAAVYAPVRVDPLDVDGDGVSDHLLVRNRYTFRDTAHVRLAWSLHQGHEVLAAGELDDEDTLLAPGEELLLDAPEEAVALAAQAPGREPVWWTVRAVQRANAGAGLDAAWLDGLDGLDGEHVLGAGQLLLRAQRALPEAGDGAASQGADGGFAVGPARFDRAGRLTALGGVAVRTARVDAWRASTDNDHAKQWEAARSDEETWYLQGLALLTERLDTAEVVDDAVVVSGRVAGPATEVGLAFTATWRAVAADAVDLDLTIVPEGQWLGSVPRLGLLLGLEQPDPGAVAAVEVDWAGLGPEESYADSTKAALGGAWRHTVADWQTRYTHPQENGARRGVTSATLTLDGGRTLDLEAADSELGARTLPGLELTLRPWTDQALHAAAHPHDLVPDGVLWVHLDVAQHGVGTAACGPGVLANAALRPAPARLRVRLTVGG</sequence>
<keyword evidence="10" id="KW-1185">Reference proteome</keyword>
<dbReference type="SUPFAM" id="SSF74650">
    <property type="entry name" value="Galactose mutarotase-like"/>
    <property type="match status" value="1"/>
</dbReference>
<reference evidence="9 10" key="1">
    <citation type="submission" date="2019-06" db="EMBL/GenBank/DDBJ databases">
        <title>Draft genome sequence of Miniimonas arenae KCTC 19750T isolated from sea sand.</title>
        <authorList>
            <person name="Park S.-J."/>
        </authorList>
    </citation>
    <scope>NUCLEOTIDE SEQUENCE [LARGE SCALE GENOMIC DNA]</scope>
    <source>
        <strain evidence="9 10">KCTC 19750</strain>
    </source>
</reference>
<gene>
    <name evidence="9" type="ORF">FH969_03245</name>
</gene>
<dbReference type="InterPro" id="IPR023230">
    <property type="entry name" value="Glyco_hydro_2_CS"/>
</dbReference>
<dbReference type="Pfam" id="PF02836">
    <property type="entry name" value="Glyco_hydro_2_C"/>
    <property type="match status" value="1"/>
</dbReference>
<dbReference type="InterPro" id="IPR017853">
    <property type="entry name" value="GH"/>
</dbReference>
<dbReference type="SUPFAM" id="SSF49785">
    <property type="entry name" value="Galactose-binding domain-like"/>
    <property type="match status" value="1"/>
</dbReference>
<dbReference type="InterPro" id="IPR032312">
    <property type="entry name" value="LacZ_4"/>
</dbReference>
<dbReference type="InterPro" id="IPR050347">
    <property type="entry name" value="Bact_Beta-galactosidase"/>
</dbReference>
<dbReference type="SUPFAM" id="SSF49303">
    <property type="entry name" value="beta-Galactosidase/glucuronidase domain"/>
    <property type="match status" value="2"/>
</dbReference>
<dbReference type="GO" id="GO:0009341">
    <property type="term" value="C:beta-galactosidase complex"/>
    <property type="evidence" value="ECO:0007669"/>
    <property type="project" value="InterPro"/>
</dbReference>
<feature type="region of interest" description="Disordered" evidence="7">
    <location>
        <begin position="28"/>
        <end position="47"/>
    </location>
</feature>
<evidence type="ECO:0000256" key="7">
    <source>
        <dbReference type="SAM" id="MobiDB-lite"/>
    </source>
</evidence>
<evidence type="ECO:0000313" key="10">
    <source>
        <dbReference type="Proteomes" id="UP000313849"/>
    </source>
</evidence>
<accession>A0A5C5BEY0</accession>
<comment type="similarity">
    <text evidence="2">Belongs to the glycosyl hydrolase 2 family.</text>
</comment>
<evidence type="ECO:0000259" key="8">
    <source>
        <dbReference type="SMART" id="SM01038"/>
    </source>
</evidence>
<dbReference type="Pfam" id="PF02837">
    <property type="entry name" value="Glyco_hydro_2_N"/>
    <property type="match status" value="1"/>
</dbReference>
<dbReference type="Pfam" id="PF16353">
    <property type="entry name" value="LacZ_4"/>
    <property type="match status" value="1"/>
</dbReference>
<keyword evidence="4 9" id="KW-0378">Hydrolase</keyword>
<name>A0A5C5BEY0_9MICO</name>
<dbReference type="OrthoDB" id="9762066at2"/>
<dbReference type="Pfam" id="PF02929">
    <property type="entry name" value="Bgal_small_N"/>
    <property type="match status" value="1"/>
</dbReference>
<comment type="caution">
    <text evidence="9">The sequence shown here is derived from an EMBL/GenBank/DDBJ whole genome shotgun (WGS) entry which is preliminary data.</text>
</comment>
<comment type="catalytic activity">
    <reaction evidence="1">
        <text>Hydrolysis of terminal non-reducing beta-D-galactose residues in beta-D-galactosides.</text>
        <dbReference type="EC" id="3.2.1.23"/>
    </reaction>
</comment>
<dbReference type="InterPro" id="IPR013783">
    <property type="entry name" value="Ig-like_fold"/>
</dbReference>
<dbReference type="PROSITE" id="PS00719">
    <property type="entry name" value="GLYCOSYL_HYDROL_F2_1"/>
    <property type="match status" value="1"/>
</dbReference>
<proteinExistence type="inferred from homology"/>
<dbReference type="Proteomes" id="UP000313849">
    <property type="component" value="Unassembled WGS sequence"/>
</dbReference>
<dbReference type="InterPro" id="IPR036156">
    <property type="entry name" value="Beta-gal/glucu_dom_sf"/>
</dbReference>
<dbReference type="InterPro" id="IPR006104">
    <property type="entry name" value="Glyco_hydro_2_N"/>
</dbReference>
<dbReference type="InterPro" id="IPR014718">
    <property type="entry name" value="GH-type_carb-bd"/>
</dbReference>
<keyword evidence="5" id="KW-0326">Glycosidase</keyword>